<keyword evidence="1" id="KW-0812">Transmembrane</keyword>
<protein>
    <submittedName>
        <fullName evidence="2">Uncharacterized protein</fullName>
    </submittedName>
</protein>
<keyword evidence="1" id="KW-0472">Membrane</keyword>
<reference evidence="2 3" key="1">
    <citation type="submission" date="2024-06" db="EMBL/GenBank/DDBJ databases">
        <title>Genomic Encyclopedia of Type Strains, Phase IV (KMG-IV): sequencing the most valuable type-strain genomes for metagenomic binning, comparative biology and taxonomic classification.</title>
        <authorList>
            <person name="Goeker M."/>
        </authorList>
    </citation>
    <scope>NUCLEOTIDE SEQUENCE [LARGE SCALE GENOMIC DNA]</scope>
    <source>
        <strain evidence="2 3">DSM 21331</strain>
    </source>
</reference>
<keyword evidence="3" id="KW-1185">Reference proteome</keyword>
<dbReference type="SUPFAM" id="SSF48619">
    <property type="entry name" value="Phospholipase A2, PLA2"/>
    <property type="match status" value="1"/>
</dbReference>
<dbReference type="EMBL" id="JBEPMM010000001">
    <property type="protein sequence ID" value="MET3690551.1"/>
    <property type="molecule type" value="Genomic_DNA"/>
</dbReference>
<keyword evidence="1" id="KW-1133">Transmembrane helix</keyword>
<proteinExistence type="predicted"/>
<dbReference type="RefSeq" id="WP_238279256.1">
    <property type="nucleotide sequence ID" value="NZ_BPQL01000053.1"/>
</dbReference>
<evidence type="ECO:0000313" key="2">
    <source>
        <dbReference type="EMBL" id="MET3690551.1"/>
    </source>
</evidence>
<gene>
    <name evidence="2" type="ORF">ABID43_000070</name>
</gene>
<accession>A0ABV2KYA6</accession>
<dbReference type="Proteomes" id="UP001549145">
    <property type="component" value="Unassembled WGS sequence"/>
</dbReference>
<comment type="caution">
    <text evidence="2">The sequence shown here is derived from an EMBL/GenBank/DDBJ whole genome shotgun (WGS) entry which is preliminary data.</text>
</comment>
<dbReference type="InterPro" id="IPR036444">
    <property type="entry name" value="PLipase_A2_dom_sf"/>
</dbReference>
<name>A0ABV2KYA6_9HYPH</name>
<evidence type="ECO:0000256" key="1">
    <source>
        <dbReference type="SAM" id="Phobius"/>
    </source>
</evidence>
<evidence type="ECO:0000313" key="3">
    <source>
        <dbReference type="Proteomes" id="UP001549145"/>
    </source>
</evidence>
<dbReference type="Gene3D" id="1.20.90.10">
    <property type="entry name" value="Phospholipase A2 domain"/>
    <property type="match status" value="1"/>
</dbReference>
<feature type="transmembrane region" description="Helical" evidence="1">
    <location>
        <begin position="34"/>
        <end position="54"/>
    </location>
</feature>
<organism evidence="2 3">
    <name type="scientific">Methylobacterium goesingense</name>
    <dbReference type="NCBI Taxonomy" id="243690"/>
    <lineage>
        <taxon>Bacteria</taxon>
        <taxon>Pseudomonadati</taxon>
        <taxon>Pseudomonadota</taxon>
        <taxon>Alphaproteobacteria</taxon>
        <taxon>Hyphomicrobiales</taxon>
        <taxon>Methylobacteriaceae</taxon>
        <taxon>Methylobacterium</taxon>
    </lineage>
</organism>
<sequence length="152" mass="16313">MLGTSPSCTIFVHEGAMGHEDEASTMNTGNFYQFLRALLANAAFIALLSSALTLPARAQEMPFVDTERGTFLIHGNYCGPGNRSPRPPIDALDVACMHHDMCSPPRGQIATCACNDRLHREAEAVSLDPNQPESLRDTAGLVADTATALPCR</sequence>